<gene>
    <name evidence="3" type="ORF">ACFSYJ_28400</name>
</gene>
<accession>A0ABW5GNU4</accession>
<feature type="transmembrane region" description="Helical" evidence="2">
    <location>
        <begin position="408"/>
        <end position="428"/>
    </location>
</feature>
<dbReference type="EMBL" id="JBHUKU010000017">
    <property type="protein sequence ID" value="MFD2462562.1"/>
    <property type="molecule type" value="Genomic_DNA"/>
</dbReference>
<organism evidence="3 4">
    <name type="scientific">Amycolatopsis samaneae</name>
    <dbReference type="NCBI Taxonomy" id="664691"/>
    <lineage>
        <taxon>Bacteria</taxon>
        <taxon>Bacillati</taxon>
        <taxon>Actinomycetota</taxon>
        <taxon>Actinomycetes</taxon>
        <taxon>Pseudonocardiales</taxon>
        <taxon>Pseudonocardiaceae</taxon>
        <taxon>Amycolatopsis</taxon>
    </lineage>
</organism>
<keyword evidence="2" id="KW-0812">Transmembrane</keyword>
<evidence type="ECO:0000256" key="2">
    <source>
        <dbReference type="SAM" id="Phobius"/>
    </source>
</evidence>
<feature type="transmembrane region" description="Helical" evidence="2">
    <location>
        <begin position="434"/>
        <end position="455"/>
    </location>
</feature>
<name>A0ABW5GNU4_9PSEU</name>
<feature type="transmembrane region" description="Helical" evidence="2">
    <location>
        <begin position="350"/>
        <end position="369"/>
    </location>
</feature>
<sequence length="682" mass="74796">MLLVITLGLAAASAWRCRKHILTHRRTRPAVLVVVVAVLGCYASFSGPVAYAAACGEAPNPQRPSDGLVGAIDPGPSGVRVPPSAYDSYGYAGLVWHTYETNCGPLSGLTKPTSGFDTAFGNRLFDGAKALVGATNGLHYAVMNNALLAPIDHAIETGAHLVYGNIYTQLLALCALLIVVLMFHQMWRGNLAAVSRRGLYTLAALWLAASSFTLLRFLGPFDTAVVRTTSEIQAGFLDDTDNTNTRDTLPEALHEQIVYKNWLRGEFGDPKAPQVDMKDPQAVPKDQQARPYSLRLLDAQAFTRDQQYYLKNHPDKVQATIDAKKADYKDIAGKLGAATGYFTGENSGRAGAGALALVQSILYALFQLLVKLVVLIAQVLIRVLILTAPLLGLIALFHPDVLRKIAKLGGIVLFHLIVMSVLAGIHALLLHATFAAGMPLPAQMAIAAIATLLFLRAARPIRRLRQTLATPGHVLNGYSLSKVGLLKYFRRNEKNGSRYEQFLNSARETEEEIDSSSSSHARPESVTSSQPTLLNRQSSLVAHGPLYHSDRDPLRKHGAARETHPHEWSETLKRAEELGVEVELRSGRMTYAPAPTPGSPGQMIIDPDASIGALRHEYQHLIDDFAQGWAGMRQMRDVEHAFNMERRAYEREIEYAESIGDHESVAALREMIEEERKKWLGR</sequence>
<evidence type="ECO:0000313" key="3">
    <source>
        <dbReference type="EMBL" id="MFD2462562.1"/>
    </source>
</evidence>
<feature type="transmembrane region" description="Helical" evidence="2">
    <location>
        <begin position="375"/>
        <end position="396"/>
    </location>
</feature>
<proteinExistence type="predicted"/>
<keyword evidence="2" id="KW-1133">Transmembrane helix</keyword>
<keyword evidence="2" id="KW-0472">Membrane</keyword>
<keyword evidence="4" id="KW-1185">Reference proteome</keyword>
<feature type="compositionally biased region" description="Basic and acidic residues" evidence="1">
    <location>
        <begin position="548"/>
        <end position="569"/>
    </location>
</feature>
<comment type="caution">
    <text evidence="3">The sequence shown here is derived from an EMBL/GenBank/DDBJ whole genome shotgun (WGS) entry which is preliminary data.</text>
</comment>
<protein>
    <submittedName>
        <fullName evidence="3">Magnesium transporter</fullName>
    </submittedName>
</protein>
<feature type="transmembrane region" description="Helical" evidence="2">
    <location>
        <begin position="30"/>
        <end position="54"/>
    </location>
</feature>
<dbReference type="Proteomes" id="UP001597419">
    <property type="component" value="Unassembled WGS sequence"/>
</dbReference>
<reference evidence="4" key="1">
    <citation type="journal article" date="2019" name="Int. J. Syst. Evol. Microbiol.">
        <title>The Global Catalogue of Microorganisms (GCM) 10K type strain sequencing project: providing services to taxonomists for standard genome sequencing and annotation.</title>
        <authorList>
            <consortium name="The Broad Institute Genomics Platform"/>
            <consortium name="The Broad Institute Genome Sequencing Center for Infectious Disease"/>
            <person name="Wu L."/>
            <person name="Ma J."/>
        </authorList>
    </citation>
    <scope>NUCLEOTIDE SEQUENCE [LARGE SCALE GENOMIC DNA]</scope>
    <source>
        <strain evidence="4">CGMCC 4.7643</strain>
    </source>
</reference>
<evidence type="ECO:0000256" key="1">
    <source>
        <dbReference type="SAM" id="MobiDB-lite"/>
    </source>
</evidence>
<feature type="transmembrane region" description="Helical" evidence="2">
    <location>
        <begin position="170"/>
        <end position="187"/>
    </location>
</feature>
<feature type="region of interest" description="Disordered" evidence="1">
    <location>
        <begin position="506"/>
        <end position="569"/>
    </location>
</feature>
<dbReference type="RefSeq" id="WP_345403585.1">
    <property type="nucleotide sequence ID" value="NZ_BAABHG010000015.1"/>
</dbReference>
<evidence type="ECO:0000313" key="4">
    <source>
        <dbReference type="Proteomes" id="UP001597419"/>
    </source>
</evidence>
<feature type="compositionally biased region" description="Polar residues" evidence="1">
    <location>
        <begin position="525"/>
        <end position="540"/>
    </location>
</feature>
<feature type="transmembrane region" description="Helical" evidence="2">
    <location>
        <begin position="199"/>
        <end position="218"/>
    </location>
</feature>